<keyword evidence="3" id="KW-1185">Reference proteome</keyword>
<evidence type="ECO:0000256" key="1">
    <source>
        <dbReference type="SAM" id="Phobius"/>
    </source>
</evidence>
<feature type="transmembrane region" description="Helical" evidence="1">
    <location>
        <begin position="12"/>
        <end position="31"/>
    </location>
</feature>
<dbReference type="EMBL" id="SMAD01000009">
    <property type="protein sequence ID" value="TCS86015.1"/>
    <property type="molecule type" value="Genomic_DNA"/>
</dbReference>
<evidence type="ECO:0000313" key="3">
    <source>
        <dbReference type="Proteomes" id="UP000295807"/>
    </source>
</evidence>
<feature type="transmembrane region" description="Helical" evidence="1">
    <location>
        <begin position="150"/>
        <end position="174"/>
    </location>
</feature>
<name>A0A4R3KNC7_9SPHI</name>
<reference evidence="2 3" key="1">
    <citation type="submission" date="2019-03" db="EMBL/GenBank/DDBJ databases">
        <title>Genomic Encyclopedia of Type Strains, Phase IV (KMG-IV): sequencing the most valuable type-strain genomes for metagenomic binning, comparative biology and taxonomic classification.</title>
        <authorList>
            <person name="Goeker M."/>
        </authorList>
    </citation>
    <scope>NUCLEOTIDE SEQUENCE [LARGE SCALE GENOMIC DNA]</scope>
    <source>
        <strain evidence="2 3">DSM 21100</strain>
    </source>
</reference>
<feature type="transmembrane region" description="Helical" evidence="1">
    <location>
        <begin position="227"/>
        <end position="246"/>
    </location>
</feature>
<dbReference type="AlphaFoldDB" id="A0A4R3KNC7"/>
<feature type="transmembrane region" description="Helical" evidence="1">
    <location>
        <begin position="51"/>
        <end position="70"/>
    </location>
</feature>
<accession>A0A4R3KNC7</accession>
<dbReference type="RefSeq" id="WP_132129823.1">
    <property type="nucleotide sequence ID" value="NZ_CP042432.1"/>
</dbReference>
<keyword evidence="1" id="KW-0812">Transmembrane</keyword>
<proteinExistence type="predicted"/>
<feature type="transmembrane region" description="Helical" evidence="1">
    <location>
        <begin position="115"/>
        <end position="138"/>
    </location>
</feature>
<keyword evidence="1" id="KW-0472">Membrane</keyword>
<feature type="transmembrane region" description="Helical" evidence="1">
    <location>
        <begin position="201"/>
        <end position="220"/>
    </location>
</feature>
<dbReference type="OrthoDB" id="343560at2"/>
<organism evidence="2 3">
    <name type="scientific">Anseongella ginsenosidimutans</name>
    <dbReference type="NCBI Taxonomy" id="496056"/>
    <lineage>
        <taxon>Bacteria</taxon>
        <taxon>Pseudomonadati</taxon>
        <taxon>Bacteroidota</taxon>
        <taxon>Sphingobacteriia</taxon>
        <taxon>Sphingobacteriales</taxon>
        <taxon>Sphingobacteriaceae</taxon>
        <taxon>Anseongella</taxon>
    </lineage>
</organism>
<dbReference type="Proteomes" id="UP000295807">
    <property type="component" value="Unassembled WGS sequence"/>
</dbReference>
<protein>
    <submittedName>
        <fullName evidence="2">Uncharacterized protein</fullName>
    </submittedName>
</protein>
<gene>
    <name evidence="2" type="ORF">EDD80_10940</name>
</gene>
<evidence type="ECO:0000313" key="2">
    <source>
        <dbReference type="EMBL" id="TCS86015.1"/>
    </source>
</evidence>
<feature type="transmembrane region" description="Helical" evidence="1">
    <location>
        <begin position="77"/>
        <end position="95"/>
    </location>
</feature>
<comment type="caution">
    <text evidence="2">The sequence shown here is derived from an EMBL/GenBank/DDBJ whole genome shotgun (WGS) entry which is preliminary data.</text>
</comment>
<keyword evidence="1" id="KW-1133">Transmembrane helix</keyword>
<sequence>MKFLIELEKRNPILYYFGWLYFIGGIVSIIMTQTSGTIVLGINAWIKPMKFFFSIWIFCWTMGWLLAYLNNKARVRIYTWAVVVVMIIEQVIITWQAANGRLSHFNISTPFYQSLFIFMGIAISTLTAWTGVIGYYFFKQRQFDIPMSYVWGIRLGIVLFVVFAFEGGVMASLLSHTVGAPDGGSGLPVFNWSNQYGDLRVAHFIGIHSLQVLPLFGYYIAKNNRSVQLFAAGYFILTVFLLLQALQKMPLLRF</sequence>